<dbReference type="CDD" id="cd02440">
    <property type="entry name" value="AdoMet_MTases"/>
    <property type="match status" value="1"/>
</dbReference>
<keyword evidence="7" id="KW-1185">Reference proteome</keyword>
<evidence type="ECO:0000256" key="3">
    <source>
        <dbReference type="ARBA" id="ARBA00022691"/>
    </source>
</evidence>
<dbReference type="PANTHER" id="PTHR43464:SF19">
    <property type="entry name" value="UBIQUINONE BIOSYNTHESIS O-METHYLTRANSFERASE, MITOCHONDRIAL"/>
    <property type="match status" value="1"/>
</dbReference>
<reference evidence="6" key="1">
    <citation type="submission" date="2021-03" db="EMBL/GenBank/DDBJ databases">
        <title>A new species, PO-11, isolated from a karst cave deposit.</title>
        <authorList>
            <person name="Zhaoxiaoyong W."/>
        </authorList>
    </citation>
    <scope>NUCLEOTIDE SEQUENCE</scope>
    <source>
        <strain evidence="6">PO-11</strain>
    </source>
</reference>
<protein>
    <submittedName>
        <fullName evidence="6">Methyltransferase domain-containing protein</fullName>
    </submittedName>
</protein>
<dbReference type="NCBIfam" id="NF004851">
    <property type="entry name" value="PRK06202.1"/>
    <property type="match status" value="1"/>
</dbReference>
<dbReference type="GO" id="GO:0008168">
    <property type="term" value="F:methyltransferase activity"/>
    <property type="evidence" value="ECO:0007669"/>
    <property type="project" value="UniProtKB-KW"/>
</dbReference>
<proteinExistence type="predicted"/>
<dbReference type="GO" id="GO:0032259">
    <property type="term" value="P:methylation"/>
    <property type="evidence" value="ECO:0007669"/>
    <property type="project" value="UniProtKB-KW"/>
</dbReference>
<dbReference type="EMBL" id="JAFNLL010000035">
    <property type="protein sequence ID" value="MBO1269105.1"/>
    <property type="molecule type" value="Genomic_DNA"/>
</dbReference>
<keyword evidence="4" id="KW-1133">Transmembrane helix</keyword>
<dbReference type="PANTHER" id="PTHR43464">
    <property type="entry name" value="METHYLTRANSFERASE"/>
    <property type="match status" value="1"/>
</dbReference>
<organism evidence="6 7">
    <name type="scientific">Arthrobacter cavernae</name>
    <dbReference type="NCBI Taxonomy" id="2817681"/>
    <lineage>
        <taxon>Bacteria</taxon>
        <taxon>Bacillati</taxon>
        <taxon>Actinomycetota</taxon>
        <taxon>Actinomycetes</taxon>
        <taxon>Micrococcales</taxon>
        <taxon>Micrococcaceae</taxon>
        <taxon>Arthrobacter</taxon>
    </lineage>
</organism>
<name>A0A939HKL0_9MICC</name>
<accession>A0A939HKL0</accession>
<keyword evidence="1 6" id="KW-0489">Methyltransferase</keyword>
<evidence type="ECO:0000256" key="1">
    <source>
        <dbReference type="ARBA" id="ARBA00022603"/>
    </source>
</evidence>
<dbReference type="SUPFAM" id="SSF53335">
    <property type="entry name" value="S-adenosyl-L-methionine-dependent methyltransferases"/>
    <property type="match status" value="1"/>
</dbReference>
<evidence type="ECO:0000256" key="4">
    <source>
        <dbReference type="SAM" id="Phobius"/>
    </source>
</evidence>
<keyword evidence="3" id="KW-0949">S-adenosyl-L-methionine</keyword>
<dbReference type="RefSeq" id="WP_207616970.1">
    <property type="nucleotide sequence ID" value="NZ_JAFNLL010000035.1"/>
</dbReference>
<evidence type="ECO:0000259" key="5">
    <source>
        <dbReference type="Pfam" id="PF13649"/>
    </source>
</evidence>
<keyword evidence="2" id="KW-0808">Transferase</keyword>
<dbReference type="InterPro" id="IPR041698">
    <property type="entry name" value="Methyltransf_25"/>
</dbReference>
<feature type="domain" description="Methyltransferase" evidence="5">
    <location>
        <begin position="66"/>
        <end position="152"/>
    </location>
</feature>
<dbReference type="Proteomes" id="UP000664164">
    <property type="component" value="Unassembled WGS sequence"/>
</dbReference>
<keyword evidence="4" id="KW-0472">Membrane</keyword>
<evidence type="ECO:0000256" key="2">
    <source>
        <dbReference type="ARBA" id="ARBA00022679"/>
    </source>
</evidence>
<sequence>MMPAGLLRERALDAVEDMDKPDCDLRRLNRSYARFPVVNRLLSGWHGIYRERIRPLLLAQGSATLLDIGCGGGDVARALAGWALRDGLKLEVTGIDPDDRAFRFASRAVPNDAVTYRRCFSGELVAEGCRFDVVISNHILHHLTPGQLAGVLGDSEQLCSGWAFHNDLRRSAAAYYLFLAGFWPLGLGSYICGDGLTSIRRSYTPEELRMAVPQEWQVERHGPWHNLLTYRQEERAGA</sequence>
<evidence type="ECO:0000313" key="7">
    <source>
        <dbReference type="Proteomes" id="UP000664164"/>
    </source>
</evidence>
<dbReference type="AlphaFoldDB" id="A0A939HKL0"/>
<dbReference type="Pfam" id="PF13649">
    <property type="entry name" value="Methyltransf_25"/>
    <property type="match status" value="1"/>
</dbReference>
<dbReference type="Gene3D" id="3.40.50.150">
    <property type="entry name" value="Vaccinia Virus protein VP39"/>
    <property type="match status" value="1"/>
</dbReference>
<evidence type="ECO:0000313" key="6">
    <source>
        <dbReference type="EMBL" id="MBO1269105.1"/>
    </source>
</evidence>
<keyword evidence="4" id="KW-0812">Transmembrane</keyword>
<comment type="caution">
    <text evidence="6">The sequence shown here is derived from an EMBL/GenBank/DDBJ whole genome shotgun (WGS) entry which is preliminary data.</text>
</comment>
<gene>
    <name evidence="6" type="ORF">J1902_14220</name>
</gene>
<dbReference type="InterPro" id="IPR029063">
    <property type="entry name" value="SAM-dependent_MTases_sf"/>
</dbReference>
<feature type="transmembrane region" description="Helical" evidence="4">
    <location>
        <begin position="173"/>
        <end position="191"/>
    </location>
</feature>